<feature type="domain" description="DNA/RNA non-specific endonuclease/pyrophosphatase/phosphodiesterase" evidence="3">
    <location>
        <begin position="136"/>
        <end position="334"/>
    </location>
</feature>
<protein>
    <submittedName>
        <fullName evidence="4">DNA/RNA non-specific endonuclease</fullName>
    </submittedName>
</protein>
<evidence type="ECO:0000259" key="2">
    <source>
        <dbReference type="SMART" id="SM00477"/>
    </source>
</evidence>
<evidence type="ECO:0000259" key="3">
    <source>
        <dbReference type="SMART" id="SM00892"/>
    </source>
</evidence>
<keyword evidence="5" id="KW-1185">Reference proteome</keyword>
<dbReference type="Pfam" id="PF01223">
    <property type="entry name" value="Endonuclease_NS"/>
    <property type="match status" value="1"/>
</dbReference>
<gene>
    <name evidence="4" type="ORF">ACFFK8_01755</name>
</gene>
<dbReference type="SMART" id="SM00892">
    <property type="entry name" value="Endonuclease_NS"/>
    <property type="match status" value="1"/>
</dbReference>
<evidence type="ECO:0000313" key="5">
    <source>
        <dbReference type="Proteomes" id="UP001589688"/>
    </source>
</evidence>
<sequence>MSTKLKNLTIVLMALALGPKAAAQHEQKVKNVVLRTGTTIAYDRDAQDSARVILTPEGDSLGIKVYVGAGVSEDYLYTQISRVEFWPTAEVSDSTNTNRNDAADLVRNGEGWRLEFPRFYHGTDTTFEVTHRTDDYGITYSLEWDGTKKANRWTCYELYEGNMQKNTKRQDGFVEDPSLPAPYRTKSSDYTGSGYTRGHLCPSGDRLCSAAQNKQTFYMSNMQPQLSAHNSGVWAMLESKVRNVWAPASGSGDTLYVVKAATIDEANIMGYTKAGLIVPKVFYMALLYYDKAADGYQAIGIWSPHAGDSTTEYLTIDELERRTGIDFFCNLPDGTEATVQRQIGGRFK</sequence>
<evidence type="ECO:0000256" key="1">
    <source>
        <dbReference type="SAM" id="SignalP"/>
    </source>
</evidence>
<dbReference type="RefSeq" id="WP_027952667.1">
    <property type="nucleotide sequence ID" value="NZ_JADU01000027.1"/>
</dbReference>
<keyword evidence="4" id="KW-0255">Endonuclease</keyword>
<feature type="signal peptide" evidence="1">
    <location>
        <begin position="1"/>
        <end position="23"/>
    </location>
</feature>
<keyword evidence="1" id="KW-0732">Signal</keyword>
<comment type="caution">
    <text evidence="4">The sequence shown here is derived from an EMBL/GenBank/DDBJ whole genome shotgun (WGS) entry which is preliminary data.</text>
</comment>
<dbReference type="PANTHER" id="PTHR13966">
    <property type="entry name" value="ENDONUCLEASE RELATED"/>
    <property type="match status" value="1"/>
</dbReference>
<proteinExistence type="predicted"/>
<reference evidence="4 5" key="1">
    <citation type="submission" date="2024-09" db="EMBL/GenBank/DDBJ databases">
        <authorList>
            <person name="Sun Q."/>
            <person name="Mori K."/>
        </authorList>
    </citation>
    <scope>NUCLEOTIDE SEQUENCE [LARGE SCALE GENOMIC DNA]</scope>
    <source>
        <strain evidence="4 5">ATCC 51272</strain>
    </source>
</reference>
<evidence type="ECO:0000313" key="4">
    <source>
        <dbReference type="EMBL" id="MFB9896580.1"/>
    </source>
</evidence>
<name>A0ABV5ZGY4_9BACT</name>
<dbReference type="PANTHER" id="PTHR13966:SF5">
    <property type="entry name" value="ENDONUCLEASE G, MITOCHONDRIAL"/>
    <property type="match status" value="1"/>
</dbReference>
<dbReference type="InterPro" id="IPR040255">
    <property type="entry name" value="Non-specific_endonuclease"/>
</dbReference>
<dbReference type="SUPFAM" id="SSF54060">
    <property type="entry name" value="His-Me finger endonucleases"/>
    <property type="match status" value="1"/>
</dbReference>
<feature type="domain" description="ENPP1-3/EXOG-like endonuclease/phosphodiesterase" evidence="2">
    <location>
        <begin position="140"/>
        <end position="334"/>
    </location>
</feature>
<accession>A0ABV5ZGY4</accession>
<dbReference type="SMART" id="SM00477">
    <property type="entry name" value="NUC"/>
    <property type="match status" value="1"/>
</dbReference>
<dbReference type="Gene3D" id="3.40.570.10">
    <property type="entry name" value="Extracellular Endonuclease, subunit A"/>
    <property type="match status" value="1"/>
</dbReference>
<dbReference type="Proteomes" id="UP001589688">
    <property type="component" value="Unassembled WGS sequence"/>
</dbReference>
<dbReference type="InterPro" id="IPR044925">
    <property type="entry name" value="His-Me_finger_sf"/>
</dbReference>
<dbReference type="InterPro" id="IPR001604">
    <property type="entry name" value="Endo_G_ENPP1-like_dom"/>
</dbReference>
<organism evidence="4 5">
    <name type="scientific">Hallella seregens ATCC 51272</name>
    <dbReference type="NCBI Taxonomy" id="1336250"/>
    <lineage>
        <taxon>Bacteria</taxon>
        <taxon>Pseudomonadati</taxon>
        <taxon>Bacteroidota</taxon>
        <taxon>Bacteroidia</taxon>
        <taxon>Bacteroidales</taxon>
        <taxon>Prevotellaceae</taxon>
        <taxon>Hallella</taxon>
    </lineage>
</organism>
<dbReference type="GO" id="GO:0004519">
    <property type="term" value="F:endonuclease activity"/>
    <property type="evidence" value="ECO:0007669"/>
    <property type="project" value="UniProtKB-KW"/>
</dbReference>
<feature type="chain" id="PRO_5046672724" evidence="1">
    <location>
        <begin position="24"/>
        <end position="348"/>
    </location>
</feature>
<dbReference type="InterPro" id="IPR044929">
    <property type="entry name" value="DNA/RNA_non-sp_Endonuclease_sf"/>
</dbReference>
<keyword evidence="4" id="KW-0540">Nuclease</keyword>
<dbReference type="InterPro" id="IPR020821">
    <property type="entry name" value="ENPP1-3/EXOG-like_nuc-like"/>
</dbReference>
<keyword evidence="4" id="KW-0378">Hydrolase</keyword>
<dbReference type="EMBL" id="JBHLZF010000001">
    <property type="protein sequence ID" value="MFB9896580.1"/>
    <property type="molecule type" value="Genomic_DNA"/>
</dbReference>